<feature type="domain" description="DUF218" evidence="2">
    <location>
        <begin position="68"/>
        <end position="229"/>
    </location>
</feature>
<reference evidence="3 4" key="1">
    <citation type="submission" date="2019-02" db="EMBL/GenBank/DDBJ databases">
        <title>Dyella amyloliquefaciens sp. nov., isolated from forest soil.</title>
        <authorList>
            <person name="Gao Z.-H."/>
            <person name="Qiu L.-H."/>
        </authorList>
    </citation>
    <scope>NUCLEOTIDE SEQUENCE [LARGE SCALE GENOMIC DNA]</scope>
    <source>
        <strain evidence="3 4">KACC 12747</strain>
    </source>
</reference>
<dbReference type="InterPro" id="IPR014729">
    <property type="entry name" value="Rossmann-like_a/b/a_fold"/>
</dbReference>
<protein>
    <submittedName>
        <fullName evidence="3">YdcF family protein</fullName>
    </submittedName>
</protein>
<dbReference type="Pfam" id="PF02698">
    <property type="entry name" value="DUF218"/>
    <property type="match status" value="1"/>
</dbReference>
<keyword evidence="1" id="KW-0472">Membrane</keyword>
<evidence type="ECO:0000259" key="2">
    <source>
        <dbReference type="Pfam" id="PF02698"/>
    </source>
</evidence>
<comment type="caution">
    <text evidence="3">The sequence shown here is derived from an EMBL/GenBank/DDBJ whole genome shotgun (WGS) entry which is preliminary data.</text>
</comment>
<gene>
    <name evidence="3" type="ORF">EZM97_15975</name>
</gene>
<keyword evidence="1" id="KW-0812">Transmembrane</keyword>
<dbReference type="GO" id="GO:0043164">
    <property type="term" value="P:Gram-negative-bacterium-type cell wall biogenesis"/>
    <property type="evidence" value="ECO:0007669"/>
    <property type="project" value="TreeGrafter"/>
</dbReference>
<keyword evidence="4" id="KW-1185">Reference proteome</keyword>
<dbReference type="InterPro" id="IPR003848">
    <property type="entry name" value="DUF218"/>
</dbReference>
<dbReference type="EMBL" id="SJTG01000002">
    <property type="protein sequence ID" value="TCI11403.1"/>
    <property type="molecule type" value="Genomic_DNA"/>
</dbReference>
<dbReference type="AlphaFoldDB" id="A0A4R0YWL5"/>
<evidence type="ECO:0000313" key="3">
    <source>
        <dbReference type="EMBL" id="TCI11403.1"/>
    </source>
</evidence>
<proteinExistence type="predicted"/>
<dbReference type="PANTHER" id="PTHR30336:SF4">
    <property type="entry name" value="ENVELOPE BIOGENESIS FACTOR ELYC"/>
    <property type="match status" value="1"/>
</dbReference>
<name>A0A4R0YWL5_9GAMM</name>
<dbReference type="Proteomes" id="UP000291822">
    <property type="component" value="Unassembled WGS sequence"/>
</dbReference>
<dbReference type="InterPro" id="IPR051599">
    <property type="entry name" value="Cell_Envelope_Assoc"/>
</dbReference>
<dbReference type="GO" id="GO:0000270">
    <property type="term" value="P:peptidoglycan metabolic process"/>
    <property type="evidence" value="ECO:0007669"/>
    <property type="project" value="TreeGrafter"/>
</dbReference>
<dbReference type="GO" id="GO:0005886">
    <property type="term" value="C:plasma membrane"/>
    <property type="evidence" value="ECO:0007669"/>
    <property type="project" value="TreeGrafter"/>
</dbReference>
<organism evidence="3 4">
    <name type="scientific">Dyella soli</name>
    <dbReference type="NCBI Taxonomy" id="522319"/>
    <lineage>
        <taxon>Bacteria</taxon>
        <taxon>Pseudomonadati</taxon>
        <taxon>Pseudomonadota</taxon>
        <taxon>Gammaproteobacteria</taxon>
        <taxon>Lysobacterales</taxon>
        <taxon>Rhodanobacteraceae</taxon>
        <taxon>Dyella</taxon>
    </lineage>
</organism>
<feature type="transmembrane region" description="Helical" evidence="1">
    <location>
        <begin position="27"/>
        <end position="48"/>
    </location>
</feature>
<dbReference type="CDD" id="cd06259">
    <property type="entry name" value="YdcF-like"/>
    <property type="match status" value="1"/>
</dbReference>
<dbReference type="Gene3D" id="3.40.50.620">
    <property type="entry name" value="HUPs"/>
    <property type="match status" value="1"/>
</dbReference>
<keyword evidence="1" id="KW-1133">Transmembrane helix</keyword>
<evidence type="ECO:0000256" key="1">
    <source>
        <dbReference type="SAM" id="Phobius"/>
    </source>
</evidence>
<evidence type="ECO:0000313" key="4">
    <source>
        <dbReference type="Proteomes" id="UP000291822"/>
    </source>
</evidence>
<accession>A0A4R0YWL5</accession>
<sequence length="251" mass="27539">MLFVLSVVVLLAVLCYRRRRRRLGHVMAGLFVLLFLGLGCGPLANLMVYGLQGTFQVEPAVAWAPRNAIVVLGAGTVRPNDEALQPLFFASGRLLRASQLYQSCKRAGKECRLFVSGGDSQGHGEAEASVYARSLHELGIPDADVVVDARSMSTWQNAQFIRPLLERYAAQHVLLVTSGVHMRRSLLYFGHFGIVPQPVAGDWMATVTVPFPVAWNISMADVALHEYLGIARYYVYNLAGWNAPRAAPLAT</sequence>
<dbReference type="PANTHER" id="PTHR30336">
    <property type="entry name" value="INNER MEMBRANE PROTEIN, PROBABLE PERMEASE"/>
    <property type="match status" value="1"/>
</dbReference>